<reference evidence="1" key="2">
    <citation type="submission" date="2020-02" db="EMBL/GenBank/DDBJ databases">
        <authorList>
            <person name="Gilchrist C.L.M."/>
            <person name="Chooi Y.-H."/>
        </authorList>
    </citation>
    <scope>NUCLEOTIDE SEQUENCE</scope>
    <source>
        <strain evidence="1">MST-FP2251</strain>
    </source>
</reference>
<comment type="caution">
    <text evidence="1">The sequence shown here is derived from an EMBL/GenBank/DDBJ whole genome shotgun (WGS) entry which is preliminary data.</text>
</comment>
<evidence type="ECO:0000313" key="2">
    <source>
        <dbReference type="Proteomes" id="UP001194746"/>
    </source>
</evidence>
<keyword evidence="2" id="KW-1185">Reference proteome</keyword>
<accession>A0AAD4GSC3</accession>
<proteinExistence type="predicted"/>
<sequence length="240" mass="26866">MENEQPETPRPQINQDPRTLTVNFSWKKWKTLISYGDQPGSEPAYIMESKTFKRPNLIFKSGAGDSTIGTATLHSVGINPDFEIHGSPGALTAKSRLLTDYIYISKKFNTDGRPMTMTWTSGSAFKSFDFVLLMEDQLPVAKFTSRTLALKNMGKIEFLDSRSDDPAVRDEIVVTGLTLFFCMIYRASNFFNLVGAAIYRPGHETKKATQSAQQIQVDEAIQSATQPAKHDERLVEGRQS</sequence>
<gene>
    <name evidence="1" type="ORF">FE257_010080</name>
</gene>
<name>A0AAD4GSC3_ASPNN</name>
<organism evidence="1 2">
    <name type="scientific">Aspergillus nanangensis</name>
    <dbReference type="NCBI Taxonomy" id="2582783"/>
    <lineage>
        <taxon>Eukaryota</taxon>
        <taxon>Fungi</taxon>
        <taxon>Dikarya</taxon>
        <taxon>Ascomycota</taxon>
        <taxon>Pezizomycotina</taxon>
        <taxon>Eurotiomycetes</taxon>
        <taxon>Eurotiomycetidae</taxon>
        <taxon>Eurotiales</taxon>
        <taxon>Aspergillaceae</taxon>
        <taxon>Aspergillus</taxon>
        <taxon>Aspergillus subgen. Circumdati</taxon>
    </lineage>
</organism>
<dbReference type="EMBL" id="VCAU01000060">
    <property type="protein sequence ID" value="KAF9887502.1"/>
    <property type="molecule type" value="Genomic_DNA"/>
</dbReference>
<reference evidence="1" key="1">
    <citation type="journal article" date="2019" name="Beilstein J. Org. Chem.">
        <title>Nanangenines: drimane sesquiterpenoids as the dominant metabolite cohort of a novel Australian fungus, Aspergillus nanangensis.</title>
        <authorList>
            <person name="Lacey H.J."/>
            <person name="Gilchrist C.L.M."/>
            <person name="Crombie A."/>
            <person name="Kalaitzis J.A."/>
            <person name="Vuong D."/>
            <person name="Rutledge P.J."/>
            <person name="Turner P."/>
            <person name="Pitt J.I."/>
            <person name="Lacey E."/>
            <person name="Chooi Y.H."/>
            <person name="Piggott A.M."/>
        </authorList>
    </citation>
    <scope>NUCLEOTIDE SEQUENCE</scope>
    <source>
        <strain evidence="1">MST-FP2251</strain>
    </source>
</reference>
<dbReference type="AlphaFoldDB" id="A0AAD4GSC3"/>
<dbReference type="Proteomes" id="UP001194746">
    <property type="component" value="Unassembled WGS sequence"/>
</dbReference>
<evidence type="ECO:0000313" key="1">
    <source>
        <dbReference type="EMBL" id="KAF9887502.1"/>
    </source>
</evidence>
<protein>
    <submittedName>
        <fullName evidence="1">Uncharacterized protein</fullName>
    </submittedName>
</protein>